<evidence type="ECO:0000256" key="1">
    <source>
        <dbReference type="ARBA" id="ARBA00004496"/>
    </source>
</evidence>
<dbReference type="CDD" id="cd04088">
    <property type="entry name" value="EFG_mtEFG_II"/>
    <property type="match status" value="1"/>
</dbReference>
<feature type="binding site" evidence="7">
    <location>
        <begin position="135"/>
        <end position="138"/>
    </location>
    <ligand>
        <name>GTP</name>
        <dbReference type="ChEBI" id="CHEBI:37565"/>
    </ligand>
</feature>
<evidence type="ECO:0000256" key="5">
    <source>
        <dbReference type="ARBA" id="ARBA00022917"/>
    </source>
</evidence>
<keyword evidence="7" id="KW-0963">Cytoplasm</keyword>
<proteinExistence type="inferred from homology"/>
<evidence type="ECO:0000313" key="10">
    <source>
        <dbReference type="EMBL" id="CCE66760.1"/>
    </source>
</evidence>
<accession>G8C362</accession>
<evidence type="ECO:0000256" key="6">
    <source>
        <dbReference type="ARBA" id="ARBA00023134"/>
    </source>
</evidence>
<name>G8C362_9MOLU</name>
<dbReference type="Gene3D" id="3.30.70.240">
    <property type="match status" value="1"/>
</dbReference>
<reference evidence="10" key="1">
    <citation type="submission" date="2011-11" db="EMBL/GenBank/DDBJ databases">
        <title>Complete genome sequence of Candidatus Mycoplasma haemominutum.</title>
        <authorList>
            <person name="Barker E.N."/>
            <person name="Darby A.C."/>
            <person name="Helps C.R."/>
            <person name="Peters I.R."/>
            <person name="Hughes M.A."/>
            <person name="Radford A.D."/>
            <person name="Novacco M."/>
            <person name="Boretti F."/>
            <person name="Hofmann-Lehmann R."/>
            <person name="Tasker S."/>
        </authorList>
    </citation>
    <scope>NUCLEOTIDE SEQUENCE</scope>
    <source>
        <strain evidence="10">Birmingham 1</strain>
    </source>
</reference>
<dbReference type="SMART" id="SM00889">
    <property type="entry name" value="EFG_IV"/>
    <property type="match status" value="1"/>
</dbReference>
<dbReference type="PANTHER" id="PTHR43261:SF1">
    <property type="entry name" value="RIBOSOME-RELEASING FACTOR 2, MITOCHONDRIAL"/>
    <property type="match status" value="1"/>
</dbReference>
<dbReference type="SUPFAM" id="SSF50447">
    <property type="entry name" value="Translation proteins"/>
    <property type="match status" value="1"/>
</dbReference>
<evidence type="ECO:0000256" key="2">
    <source>
        <dbReference type="ARBA" id="ARBA00005870"/>
    </source>
</evidence>
<sequence>MPASDRLLRLRNFGIMAHIDAGKTTTSERILFYTGKIHKMGEVHEGSATMDWMEQEREKGITITSAATTTQWKDYTLNLIDTPGHVDFTVEVERSLRVLDGAVVVLDGAMGVEPQTETVWRQANKYNVPRIIFCNKMDKVGASFSSSIKSLRERLHIKCAPIQLNIGNESEFRGIIDLVERKAYRFKEGEQEEAEEVSIPEDLQSEVVELRDSLFNEVFMFDDSVLNRYLGGEEISISEIKSCIRKATLTGEFFPVLCGSSFKHKGVKFLLDAIVEYLPSPLDIPTTKAFKRSGEEFYIENREDAPLVAVAFKIATDPFVGRLTFARIYSGKLEKGSMIYNSTREIRERVGKLVKMHSNHKTEIEVAETGEICALVGPKQTKTGDTITDSPQSNFLLESMVFTEPVISLAIEPKTKSDQEKLSIVLKKLADEDPTFKISTNNETGQTLISGMGELHLEILIDRMKRDFGLQVNVGAPQVAYRETFTATREIEGQYIKQTGGRGNYGHVWIKYEPNPEKGFEFVDKIVGGKIPKEYIKSIREGLVESMKSGQLAGYPVIDIKATLYDGSFHEVDSNEMAFKIAASLSLKEASKKCASILLEPIMEIEVNAPPQYFGAVMGDITSKRGLITGTELAAAFSSIKCKIPLKEMFGYATTLRSLTQGRGVYSMSFSHYQPLPKNLLKDIPGFLGEGK</sequence>
<dbReference type="AlphaFoldDB" id="G8C362"/>
<feature type="binding site" evidence="7">
    <location>
        <begin position="81"/>
        <end position="85"/>
    </location>
    <ligand>
        <name>GTP</name>
        <dbReference type="ChEBI" id="CHEBI:37565"/>
    </ligand>
</feature>
<dbReference type="SMART" id="SM00838">
    <property type="entry name" value="EFG_C"/>
    <property type="match status" value="1"/>
</dbReference>
<dbReference type="PROSITE" id="PS00301">
    <property type="entry name" value="G_TR_1"/>
    <property type="match status" value="1"/>
</dbReference>
<dbReference type="InterPro" id="IPR035649">
    <property type="entry name" value="EFG_V"/>
</dbReference>
<dbReference type="GO" id="GO:0003746">
    <property type="term" value="F:translation elongation factor activity"/>
    <property type="evidence" value="ECO:0007669"/>
    <property type="project" value="UniProtKB-UniRule"/>
</dbReference>
<dbReference type="Gene3D" id="3.30.230.10">
    <property type="match status" value="1"/>
</dbReference>
<dbReference type="InterPro" id="IPR041095">
    <property type="entry name" value="EFG_II"/>
</dbReference>
<dbReference type="GO" id="GO:0032790">
    <property type="term" value="P:ribosome disassembly"/>
    <property type="evidence" value="ECO:0007669"/>
    <property type="project" value="TreeGrafter"/>
</dbReference>
<protein>
    <recommendedName>
        <fullName evidence="7 8">Elongation factor G</fullName>
        <shortName evidence="7">EF-G</shortName>
    </recommendedName>
</protein>
<dbReference type="InterPro" id="IPR004540">
    <property type="entry name" value="Transl_elong_EFG/EF2"/>
</dbReference>
<dbReference type="NCBIfam" id="TIGR00231">
    <property type="entry name" value="small_GTP"/>
    <property type="match status" value="1"/>
</dbReference>
<dbReference type="InterPro" id="IPR009000">
    <property type="entry name" value="Transl_B-barrel_sf"/>
</dbReference>
<dbReference type="HAMAP" id="MF_00054_B">
    <property type="entry name" value="EF_G_EF_2_B"/>
    <property type="match status" value="1"/>
</dbReference>
<dbReference type="Pfam" id="PF00679">
    <property type="entry name" value="EFG_C"/>
    <property type="match status" value="1"/>
</dbReference>
<dbReference type="InterPro" id="IPR035647">
    <property type="entry name" value="EFG_III/V"/>
</dbReference>
<evidence type="ECO:0000256" key="7">
    <source>
        <dbReference type="HAMAP-Rule" id="MF_00054"/>
    </source>
</evidence>
<dbReference type="PRINTS" id="PR00315">
    <property type="entry name" value="ELONGATNFCT"/>
</dbReference>
<dbReference type="SUPFAM" id="SSF54980">
    <property type="entry name" value="EF-G C-terminal domain-like"/>
    <property type="match status" value="2"/>
</dbReference>
<feature type="binding site" evidence="7">
    <location>
        <begin position="17"/>
        <end position="24"/>
    </location>
    <ligand>
        <name>GTP</name>
        <dbReference type="ChEBI" id="CHEBI:37565"/>
    </ligand>
</feature>
<dbReference type="InterPro" id="IPR047872">
    <property type="entry name" value="EFG_IV"/>
</dbReference>
<dbReference type="GO" id="GO:0005737">
    <property type="term" value="C:cytoplasm"/>
    <property type="evidence" value="ECO:0007669"/>
    <property type="project" value="UniProtKB-SubCell"/>
</dbReference>
<dbReference type="FunFam" id="3.30.70.240:FF:000001">
    <property type="entry name" value="Elongation factor G"/>
    <property type="match status" value="1"/>
</dbReference>
<dbReference type="InterPro" id="IPR027417">
    <property type="entry name" value="P-loop_NTPase"/>
</dbReference>
<dbReference type="InterPro" id="IPR005517">
    <property type="entry name" value="Transl_elong_EFG/EF2_IV"/>
</dbReference>
<dbReference type="Pfam" id="PF14492">
    <property type="entry name" value="EFG_III"/>
    <property type="match status" value="1"/>
</dbReference>
<keyword evidence="4 7" id="KW-0251">Elongation factor</keyword>
<comment type="subcellular location">
    <subcellularLocation>
        <location evidence="1 7">Cytoplasm</location>
    </subcellularLocation>
</comment>
<dbReference type="InterPro" id="IPR000795">
    <property type="entry name" value="T_Tr_GTP-bd_dom"/>
</dbReference>
<organism evidence="10">
    <name type="scientific">Candidatus Mycoplasma haematominutum 'Birmingham 1'</name>
    <dbReference type="NCBI Taxonomy" id="1116213"/>
    <lineage>
        <taxon>Bacteria</taxon>
        <taxon>Bacillati</taxon>
        <taxon>Mycoplasmatota</taxon>
        <taxon>Mollicutes</taxon>
        <taxon>Mycoplasmataceae</taxon>
        <taxon>Mycoplasma</taxon>
    </lineage>
</organism>
<dbReference type="PANTHER" id="PTHR43261">
    <property type="entry name" value="TRANSLATION ELONGATION FACTOR G-RELATED"/>
    <property type="match status" value="1"/>
</dbReference>
<keyword evidence="3 7" id="KW-0547">Nucleotide-binding</keyword>
<keyword evidence="5 7" id="KW-0648">Protein biosynthesis</keyword>
<evidence type="ECO:0000259" key="9">
    <source>
        <dbReference type="PROSITE" id="PS51722"/>
    </source>
</evidence>
<dbReference type="FunFam" id="2.40.30.10:FF:000006">
    <property type="entry name" value="Elongation factor G"/>
    <property type="match status" value="1"/>
</dbReference>
<keyword evidence="6 7" id="KW-0342">GTP-binding</keyword>
<dbReference type="FunFam" id="3.40.50.300:FF:000029">
    <property type="entry name" value="Elongation factor G"/>
    <property type="match status" value="1"/>
</dbReference>
<dbReference type="PROSITE" id="PS51722">
    <property type="entry name" value="G_TR_2"/>
    <property type="match status" value="1"/>
</dbReference>
<dbReference type="InterPro" id="IPR000640">
    <property type="entry name" value="EFG_V-like"/>
</dbReference>
<dbReference type="CDD" id="cd16262">
    <property type="entry name" value="EFG_III"/>
    <property type="match status" value="1"/>
</dbReference>
<dbReference type="SUPFAM" id="SSF52540">
    <property type="entry name" value="P-loop containing nucleoside triphosphate hydrolases"/>
    <property type="match status" value="1"/>
</dbReference>
<gene>
    <name evidence="7 10" type="primary">fusA</name>
    <name evidence="10" type="ORF">MHM_02420</name>
</gene>
<dbReference type="Pfam" id="PF22042">
    <property type="entry name" value="EF-G_D2"/>
    <property type="match status" value="1"/>
</dbReference>
<dbReference type="FunFam" id="3.30.70.870:FF:000001">
    <property type="entry name" value="Elongation factor G"/>
    <property type="match status" value="1"/>
</dbReference>
<dbReference type="CDD" id="cd01434">
    <property type="entry name" value="EFG_mtEFG1_IV"/>
    <property type="match status" value="1"/>
</dbReference>
<dbReference type="Gene3D" id="3.40.50.300">
    <property type="entry name" value="P-loop containing nucleotide triphosphate hydrolases"/>
    <property type="match status" value="1"/>
</dbReference>
<reference evidence="10" key="2">
    <citation type="submission" date="2011-11" db="EMBL/GenBank/DDBJ databases">
        <authorList>
            <person name="Barker E."/>
        </authorList>
    </citation>
    <scope>NUCLEOTIDE SEQUENCE</scope>
    <source>
        <strain evidence="10">Birmingham 1</strain>
    </source>
</reference>
<dbReference type="KEGG" id="mhb:MHM_02420"/>
<dbReference type="GO" id="GO:0005525">
    <property type="term" value="F:GTP binding"/>
    <property type="evidence" value="ECO:0007669"/>
    <property type="project" value="UniProtKB-UniRule"/>
</dbReference>
<dbReference type="SUPFAM" id="SSF54211">
    <property type="entry name" value="Ribosomal protein S5 domain 2-like"/>
    <property type="match status" value="1"/>
</dbReference>
<dbReference type="InterPro" id="IPR020568">
    <property type="entry name" value="Ribosomal_Su5_D2-typ_SF"/>
</dbReference>
<dbReference type="CDD" id="cd03713">
    <property type="entry name" value="EFG_mtEFG_C"/>
    <property type="match status" value="1"/>
</dbReference>
<dbReference type="CDD" id="cd01886">
    <property type="entry name" value="EF-G"/>
    <property type="match status" value="1"/>
</dbReference>
<dbReference type="InterPro" id="IPR031157">
    <property type="entry name" value="G_TR_CS"/>
</dbReference>
<dbReference type="Gene3D" id="3.30.70.870">
    <property type="entry name" value="Elongation Factor G (Translational Gtpase), domain 3"/>
    <property type="match status" value="1"/>
</dbReference>
<dbReference type="InterPro" id="IPR014721">
    <property type="entry name" value="Ribsml_uS5_D2-typ_fold_subgr"/>
</dbReference>
<dbReference type="EMBL" id="HE613254">
    <property type="protein sequence ID" value="CCE66760.1"/>
    <property type="molecule type" value="Genomic_DNA"/>
</dbReference>
<dbReference type="InterPro" id="IPR005225">
    <property type="entry name" value="Small_GTP-bd"/>
</dbReference>
<evidence type="ECO:0000256" key="4">
    <source>
        <dbReference type="ARBA" id="ARBA00022768"/>
    </source>
</evidence>
<dbReference type="PATRIC" id="fig|1116213.3.peg.257"/>
<dbReference type="InterPro" id="IPR009022">
    <property type="entry name" value="EFG_III"/>
</dbReference>
<comment type="function">
    <text evidence="7">Catalyzes the GTP-dependent ribosomal translocation step during translation elongation. During this step, the ribosome changes from the pre-translocational (PRE) to the post-translocational (POST) state as the newly formed A-site-bound peptidyl-tRNA and P-site-bound deacylated tRNA move to the P and E sites, respectively. Catalyzes the coordinated movement of the two tRNA molecules, the mRNA and conformational changes in the ribosome.</text>
</comment>
<dbReference type="Pfam" id="PF03764">
    <property type="entry name" value="EFG_IV"/>
    <property type="match status" value="1"/>
</dbReference>
<dbReference type="Gene3D" id="2.40.30.10">
    <property type="entry name" value="Translation factors"/>
    <property type="match status" value="1"/>
</dbReference>
<dbReference type="InterPro" id="IPR053905">
    <property type="entry name" value="EF-G-like_DII"/>
</dbReference>
<dbReference type="FunFam" id="3.30.230.10:FF:000003">
    <property type="entry name" value="Elongation factor G"/>
    <property type="match status" value="1"/>
</dbReference>
<dbReference type="NCBIfam" id="NF009381">
    <property type="entry name" value="PRK12740.1-5"/>
    <property type="match status" value="1"/>
</dbReference>
<comment type="similarity">
    <text evidence="2 7">Belongs to the TRAFAC class translation factor GTPase superfamily. Classic translation factor GTPase family. EF-G/EF-2 subfamily.</text>
</comment>
<dbReference type="RefSeq" id="WP_015511625.1">
    <property type="nucleotide sequence ID" value="NC_021007.1"/>
</dbReference>
<evidence type="ECO:0000256" key="8">
    <source>
        <dbReference type="NCBIfam" id="TIGR00484"/>
    </source>
</evidence>
<dbReference type="HOGENOM" id="CLU_002794_4_1_14"/>
<dbReference type="NCBIfam" id="TIGR00484">
    <property type="entry name" value="EF-G"/>
    <property type="match status" value="1"/>
</dbReference>
<dbReference type="Pfam" id="PF00009">
    <property type="entry name" value="GTP_EFTU"/>
    <property type="match status" value="1"/>
</dbReference>
<feature type="domain" description="Tr-type G" evidence="9">
    <location>
        <begin position="8"/>
        <end position="282"/>
    </location>
</feature>
<evidence type="ECO:0000256" key="3">
    <source>
        <dbReference type="ARBA" id="ARBA00022741"/>
    </source>
</evidence>
<dbReference type="OrthoDB" id="9804431at2"/>
<dbReference type="GO" id="GO:0003924">
    <property type="term" value="F:GTPase activity"/>
    <property type="evidence" value="ECO:0007669"/>
    <property type="project" value="InterPro"/>
</dbReference>